<feature type="domain" description="Peptidase S26" evidence="1">
    <location>
        <begin position="8"/>
        <end position="167"/>
    </location>
</feature>
<dbReference type="SUPFAM" id="SSF51306">
    <property type="entry name" value="LexA/Signal peptidase"/>
    <property type="match status" value="1"/>
</dbReference>
<protein>
    <submittedName>
        <fullName evidence="2">S26 family signal peptidase</fullName>
    </submittedName>
</protein>
<organism evidence="2 3">
    <name type="scientific">Luteimonas kalidii</name>
    <dbReference type="NCBI Taxonomy" id="3042025"/>
    <lineage>
        <taxon>Bacteria</taxon>
        <taxon>Pseudomonadati</taxon>
        <taxon>Pseudomonadota</taxon>
        <taxon>Gammaproteobacteria</taxon>
        <taxon>Lysobacterales</taxon>
        <taxon>Lysobacteraceae</taxon>
        <taxon>Luteimonas</taxon>
    </lineage>
</organism>
<evidence type="ECO:0000259" key="1">
    <source>
        <dbReference type="Pfam" id="PF10502"/>
    </source>
</evidence>
<proteinExistence type="predicted"/>
<dbReference type="RefSeq" id="WP_280580082.1">
    <property type="nucleotide sequence ID" value="NZ_JARXRO010000020.1"/>
</dbReference>
<keyword evidence="3" id="KW-1185">Reference proteome</keyword>
<name>A0ABT6JZ57_9GAMM</name>
<evidence type="ECO:0000313" key="3">
    <source>
        <dbReference type="Proteomes" id="UP001156873"/>
    </source>
</evidence>
<evidence type="ECO:0000313" key="2">
    <source>
        <dbReference type="EMBL" id="MDH5835341.1"/>
    </source>
</evidence>
<dbReference type="Pfam" id="PF10502">
    <property type="entry name" value="Peptidase_S26"/>
    <property type="match status" value="1"/>
</dbReference>
<gene>
    <name evidence="2" type="ORF">QFW81_15615</name>
</gene>
<dbReference type="EMBL" id="JARXRO010000020">
    <property type="protein sequence ID" value="MDH5835341.1"/>
    <property type="molecule type" value="Genomic_DNA"/>
</dbReference>
<dbReference type="Proteomes" id="UP001156873">
    <property type="component" value="Unassembled WGS sequence"/>
</dbReference>
<dbReference type="Gene3D" id="2.10.109.10">
    <property type="entry name" value="Umud Fragment, subunit A"/>
    <property type="match status" value="1"/>
</dbReference>
<sequence length="169" mass="18836">MTRQQRRLLGTAAVTVLLIALATFAPWPAPLFYNPSDSAPRGWYLLRPMQAWRPGTPVFARLSASAAQLAHRRGYLPQHLPVLKRIGAVGGQHVCVRNGVVRIDGREVARVLERDGHGRPLAAWPGCRTLAPDEVFLFAARHPASFDSRYFGPDRRDAILGRAVPLWTW</sequence>
<dbReference type="InterPro" id="IPR036286">
    <property type="entry name" value="LexA/Signal_pep-like_sf"/>
</dbReference>
<dbReference type="InterPro" id="IPR019533">
    <property type="entry name" value="Peptidase_S26"/>
</dbReference>
<comment type="caution">
    <text evidence="2">The sequence shown here is derived from an EMBL/GenBank/DDBJ whole genome shotgun (WGS) entry which is preliminary data.</text>
</comment>
<reference evidence="2 3" key="1">
    <citation type="submission" date="2023-04" db="EMBL/GenBank/DDBJ databases">
        <title>Luteimonas sp. M1R5S59.</title>
        <authorList>
            <person name="Sun J.-Q."/>
        </authorList>
    </citation>
    <scope>NUCLEOTIDE SEQUENCE [LARGE SCALE GENOMIC DNA]</scope>
    <source>
        <strain evidence="2 3">M1R5S59</strain>
    </source>
</reference>
<accession>A0ABT6JZ57</accession>